<dbReference type="EMBL" id="FQUS01000010">
    <property type="protein sequence ID" value="SHF57449.1"/>
    <property type="molecule type" value="Genomic_DNA"/>
</dbReference>
<keyword evidence="2" id="KW-1185">Reference proteome</keyword>
<proteinExistence type="predicted"/>
<dbReference type="Proteomes" id="UP000184041">
    <property type="component" value="Unassembled WGS sequence"/>
</dbReference>
<organism evidence="1 2">
    <name type="scientific">Fodinibius roseus</name>
    <dbReference type="NCBI Taxonomy" id="1194090"/>
    <lineage>
        <taxon>Bacteria</taxon>
        <taxon>Pseudomonadati</taxon>
        <taxon>Balneolota</taxon>
        <taxon>Balneolia</taxon>
        <taxon>Balneolales</taxon>
        <taxon>Balneolaceae</taxon>
        <taxon>Fodinibius</taxon>
    </lineage>
</organism>
<reference evidence="1 2" key="1">
    <citation type="submission" date="2016-11" db="EMBL/GenBank/DDBJ databases">
        <authorList>
            <person name="Jaros S."/>
            <person name="Januszkiewicz K."/>
            <person name="Wedrychowicz H."/>
        </authorList>
    </citation>
    <scope>NUCLEOTIDE SEQUENCE [LARGE SCALE GENOMIC DNA]</scope>
    <source>
        <strain evidence="1 2">DSM 21986</strain>
    </source>
</reference>
<evidence type="ECO:0000313" key="2">
    <source>
        <dbReference type="Proteomes" id="UP000184041"/>
    </source>
</evidence>
<gene>
    <name evidence="1" type="ORF">SAMN05443144_11069</name>
</gene>
<accession>A0A1M5CRW2</accession>
<name>A0A1M5CRW2_9BACT</name>
<evidence type="ECO:0000313" key="1">
    <source>
        <dbReference type="EMBL" id="SHF57449.1"/>
    </source>
</evidence>
<sequence>MQIPIMTINQHTYNLGKKYSCSFALILAAMFIFIGCKDDVTSPEDPEEKGIEKLRQATDRYHDVEVAIEDGFVQADPCVENQEGSGAIGIPYVNMDRLDTTIDLNKPEVLFYEPQQDGDLRLVGAEPVVPLEAWDEKESDPPSLFGHEFHRNEADGLYGLHMWIWKENPAGTISFWHTDISCEYTE</sequence>
<dbReference type="AlphaFoldDB" id="A0A1M5CRW2"/>
<protein>
    <submittedName>
        <fullName evidence="1">Uncharacterized protein</fullName>
    </submittedName>
</protein>
<dbReference type="STRING" id="1194090.SAMN05443144_11069"/>